<dbReference type="Proteomes" id="UP000028013">
    <property type="component" value="Unassembled WGS sequence"/>
</dbReference>
<dbReference type="SUPFAM" id="SSF56731">
    <property type="entry name" value="DNA primase core"/>
    <property type="match status" value="1"/>
</dbReference>
<dbReference type="CDD" id="cd01029">
    <property type="entry name" value="TOPRIM_primases"/>
    <property type="match status" value="1"/>
</dbReference>
<dbReference type="AlphaFoldDB" id="A0A078S0Q7"/>
<reference evidence="1 2" key="1">
    <citation type="submission" date="2014-04" db="EMBL/GenBank/DDBJ databases">
        <authorList>
            <person name="Sears C."/>
            <person name="Carroll K."/>
            <person name="Sack B.R."/>
            <person name="Qadri F."/>
            <person name="Myers L.L."/>
            <person name="Chung G.-T."/>
            <person name="Escheverria P."/>
            <person name="Fraser C.M."/>
            <person name="Sadzewicz L."/>
            <person name="Shefchek K.A."/>
            <person name="Tallon L."/>
            <person name="Das S.P."/>
            <person name="Daugherty S."/>
            <person name="Mongodin E.F."/>
        </authorList>
    </citation>
    <scope>NUCLEOTIDE SEQUENCE [LARGE SCALE GENOMIC DNA]</scope>
    <source>
        <strain evidence="1 2">3978 T3 ii</strain>
    </source>
</reference>
<comment type="caution">
    <text evidence="1">The sequence shown here is derived from an EMBL/GenBank/DDBJ whole genome shotgun (WGS) entry which is preliminary data.</text>
</comment>
<sequence length="100" mass="11719">MDNGSDTCNLFEGFIDCLSWLELGLGYGDDYLVLNSVSLLERSFPILDRYERVNCYLDRDEAGRRTLEALRKRYADKLVDCSSLYKGYKDLNEYLQHKFL</sequence>
<dbReference type="PATRIC" id="fig|1339349.3.peg.2377"/>
<proteinExistence type="predicted"/>
<accession>A0A078S0Q7</accession>
<dbReference type="EMBL" id="JNHN01000174">
    <property type="protein sequence ID" value="KDS50276.1"/>
    <property type="molecule type" value="Genomic_DNA"/>
</dbReference>
<name>A0A078S0Q7_BACUN</name>
<dbReference type="InterPro" id="IPR034154">
    <property type="entry name" value="TOPRIM_DnaG/twinkle"/>
</dbReference>
<evidence type="ECO:0000313" key="2">
    <source>
        <dbReference type="Proteomes" id="UP000028013"/>
    </source>
</evidence>
<evidence type="ECO:0000313" key="1">
    <source>
        <dbReference type="EMBL" id="KDS50276.1"/>
    </source>
</evidence>
<gene>
    <name evidence="1" type="ORF">M094_1201</name>
</gene>
<protein>
    <submittedName>
        <fullName evidence="1">Toprim-like family protein</fullName>
    </submittedName>
</protein>
<organism evidence="1 2">
    <name type="scientific">Bacteroides uniformis str. 3978 T3 ii</name>
    <dbReference type="NCBI Taxonomy" id="1339349"/>
    <lineage>
        <taxon>Bacteria</taxon>
        <taxon>Pseudomonadati</taxon>
        <taxon>Bacteroidota</taxon>
        <taxon>Bacteroidia</taxon>
        <taxon>Bacteroidales</taxon>
        <taxon>Bacteroidaceae</taxon>
        <taxon>Bacteroides</taxon>
    </lineage>
</organism>
<dbReference type="Gene3D" id="3.40.1360.10">
    <property type="match status" value="1"/>
</dbReference>
<dbReference type="Pfam" id="PF13155">
    <property type="entry name" value="Toprim_2"/>
    <property type="match status" value="1"/>
</dbReference>